<sequence>MFRKSAVKFIIAVVVVLLFLSLGLNVAQQERIQTLQVGISQCQVILSVNRDVSRAKREISEPLPLKTGKTSMYLPLFTQITQKQIDDLCANRYDTVGIEKHSEPLDVVFLPAEATKTKPAESVPRPKDRNRTKWRNRQRKENNTCALISNLGTPRKYGERLYDLGSAVRSGELFYITEYSMGYMLFEYNTTGVDASELLRVPSNIYTLPMPFFGTDHTVNRHRNFYYHVPSTEIIIRYDPVSDKMIQHELPLLEQKPLYIHSASWVDLEYDQGYLYAIFKEVNNTAFTVRKLHGDNMKKADSYQVVIHHPESLINSFVSCGVLYAVRMDGINENAPQNMKSHVRIEAVFDFKMNAYLNDSHRRNDSDDALWLPEHIPANIQFDAVSKSLTAFDKGKIFSVPVIPRKHKL</sequence>
<evidence type="ECO:0000259" key="5">
    <source>
        <dbReference type="PROSITE" id="PS51132"/>
    </source>
</evidence>
<dbReference type="AlphaFoldDB" id="A0A7E4ZU27"/>
<dbReference type="GO" id="GO:0005615">
    <property type="term" value="C:extracellular space"/>
    <property type="evidence" value="ECO:0007669"/>
    <property type="project" value="TreeGrafter"/>
</dbReference>
<proteinExistence type="predicted"/>
<dbReference type="GO" id="GO:0007165">
    <property type="term" value="P:signal transduction"/>
    <property type="evidence" value="ECO:0007669"/>
    <property type="project" value="TreeGrafter"/>
</dbReference>
<keyword evidence="4" id="KW-0732">Signal</keyword>
<dbReference type="PROSITE" id="PS51132">
    <property type="entry name" value="OLF"/>
    <property type="match status" value="1"/>
</dbReference>
<dbReference type="InterPro" id="IPR050605">
    <property type="entry name" value="Olfactomedin-like_domain"/>
</dbReference>
<comment type="subcellular location">
    <subcellularLocation>
        <location evidence="1">Secreted</location>
    </subcellularLocation>
</comment>
<accession>A0A7E4ZU27</accession>
<evidence type="ECO:0000256" key="3">
    <source>
        <dbReference type="PROSITE-ProRule" id="PRU00446"/>
    </source>
</evidence>
<dbReference type="InterPro" id="IPR003112">
    <property type="entry name" value="Olfac-like_dom"/>
</dbReference>
<organism evidence="6 7">
    <name type="scientific">Panagrellus redivivus</name>
    <name type="common">Microworm</name>
    <dbReference type="NCBI Taxonomy" id="6233"/>
    <lineage>
        <taxon>Eukaryota</taxon>
        <taxon>Metazoa</taxon>
        <taxon>Ecdysozoa</taxon>
        <taxon>Nematoda</taxon>
        <taxon>Chromadorea</taxon>
        <taxon>Rhabditida</taxon>
        <taxon>Tylenchina</taxon>
        <taxon>Panagrolaimomorpha</taxon>
        <taxon>Panagrolaimoidea</taxon>
        <taxon>Panagrolaimidae</taxon>
        <taxon>Panagrellus</taxon>
    </lineage>
</organism>
<evidence type="ECO:0000256" key="4">
    <source>
        <dbReference type="SAM" id="SignalP"/>
    </source>
</evidence>
<feature type="signal peptide" evidence="4">
    <location>
        <begin position="1"/>
        <end position="29"/>
    </location>
</feature>
<evidence type="ECO:0000313" key="7">
    <source>
        <dbReference type="WBParaSite" id="Pan_g17485.t1"/>
    </source>
</evidence>
<keyword evidence="2" id="KW-0964">Secreted</keyword>
<reference evidence="6" key="1">
    <citation type="journal article" date="2013" name="Genetics">
        <title>The draft genome and transcriptome of Panagrellus redivivus are shaped by the harsh demands of a free-living lifestyle.</title>
        <authorList>
            <person name="Srinivasan J."/>
            <person name="Dillman A.R."/>
            <person name="Macchietto M.G."/>
            <person name="Heikkinen L."/>
            <person name="Lakso M."/>
            <person name="Fracchia K.M."/>
            <person name="Antoshechkin I."/>
            <person name="Mortazavi A."/>
            <person name="Wong G."/>
            <person name="Sternberg P.W."/>
        </authorList>
    </citation>
    <scope>NUCLEOTIDE SEQUENCE [LARGE SCALE GENOMIC DNA]</scope>
    <source>
        <strain evidence="6">MT8872</strain>
    </source>
</reference>
<keyword evidence="6" id="KW-1185">Reference proteome</keyword>
<dbReference type="PANTHER" id="PTHR23192">
    <property type="entry name" value="OLFACTOMEDIN-RELATED"/>
    <property type="match status" value="1"/>
</dbReference>
<evidence type="ECO:0000313" key="6">
    <source>
        <dbReference type="Proteomes" id="UP000492821"/>
    </source>
</evidence>
<protein>
    <submittedName>
        <fullName evidence="7">Olfactomedin-like domain-containing protein</fullName>
    </submittedName>
</protein>
<name>A0A7E4ZU27_PANRE</name>
<comment type="caution">
    <text evidence="3">Lacks conserved residue(s) required for the propagation of feature annotation.</text>
</comment>
<dbReference type="PANTHER" id="PTHR23192:SF85">
    <property type="entry name" value="GLIOMEDIN"/>
    <property type="match status" value="1"/>
</dbReference>
<dbReference type="Pfam" id="PF02191">
    <property type="entry name" value="OLF"/>
    <property type="match status" value="1"/>
</dbReference>
<evidence type="ECO:0000256" key="2">
    <source>
        <dbReference type="ARBA" id="ARBA00022525"/>
    </source>
</evidence>
<dbReference type="Proteomes" id="UP000492821">
    <property type="component" value="Unassembled WGS sequence"/>
</dbReference>
<evidence type="ECO:0000256" key="1">
    <source>
        <dbReference type="ARBA" id="ARBA00004613"/>
    </source>
</evidence>
<feature type="domain" description="Olfactomedin-like" evidence="5">
    <location>
        <begin position="144"/>
        <end position="406"/>
    </location>
</feature>
<feature type="chain" id="PRO_5028832496" evidence="4">
    <location>
        <begin position="30"/>
        <end position="409"/>
    </location>
</feature>
<reference evidence="7" key="2">
    <citation type="submission" date="2020-10" db="UniProtKB">
        <authorList>
            <consortium name="WormBaseParasite"/>
        </authorList>
    </citation>
    <scope>IDENTIFICATION</scope>
</reference>
<dbReference type="WBParaSite" id="Pan_g17485.t1">
    <property type="protein sequence ID" value="Pan_g17485.t1"/>
    <property type="gene ID" value="Pan_g17485"/>
</dbReference>